<evidence type="ECO:0000256" key="4">
    <source>
        <dbReference type="ARBA" id="ARBA00022978"/>
    </source>
</evidence>
<evidence type="ECO:0000256" key="3">
    <source>
        <dbReference type="ARBA" id="ARBA00022525"/>
    </source>
</evidence>
<evidence type="ECO:0000313" key="8">
    <source>
        <dbReference type="EMBL" id="EGZ07251.1"/>
    </source>
</evidence>
<dbReference type="KEGG" id="psoj:PHYSODRAFT_528314"/>
<dbReference type="SUPFAM" id="SSF48647">
    <property type="entry name" value="Fungal elicitin"/>
    <property type="match status" value="1"/>
</dbReference>
<protein>
    <recommendedName>
        <fullName evidence="6">Elicitin</fullName>
    </recommendedName>
</protein>
<keyword evidence="5 6" id="KW-1015">Disulfide bond</keyword>
<dbReference type="GeneID" id="20661222"/>
<gene>
    <name evidence="8" type="ORF">PHYSODRAFT_528314</name>
</gene>
<keyword evidence="3 6" id="KW-0964">Secreted</keyword>
<dbReference type="InParanoid" id="G5ABA6"/>
<organism evidence="8 9">
    <name type="scientific">Phytophthora sojae (strain P6497)</name>
    <name type="common">Soybean stem and root rot agent</name>
    <name type="synonym">Phytophthora megasperma f. sp. glycines</name>
    <dbReference type="NCBI Taxonomy" id="1094619"/>
    <lineage>
        <taxon>Eukaryota</taxon>
        <taxon>Sar</taxon>
        <taxon>Stramenopiles</taxon>
        <taxon>Oomycota</taxon>
        <taxon>Peronosporomycetes</taxon>
        <taxon>Peronosporales</taxon>
        <taxon>Peronosporaceae</taxon>
        <taxon>Phytophthora</taxon>
    </lineage>
</organism>
<comment type="similarity">
    <text evidence="2 6">Belongs to the elicitin family.</text>
</comment>
<dbReference type="SMART" id="SM01187">
    <property type="entry name" value="Elicitin"/>
    <property type="match status" value="1"/>
</dbReference>
<evidence type="ECO:0000256" key="5">
    <source>
        <dbReference type="ARBA" id="ARBA00023157"/>
    </source>
</evidence>
<evidence type="ECO:0000256" key="7">
    <source>
        <dbReference type="SAM" id="SignalP"/>
    </source>
</evidence>
<dbReference type="EMBL" id="JH159162">
    <property type="protein sequence ID" value="EGZ07251.1"/>
    <property type="molecule type" value="Genomic_DNA"/>
</dbReference>
<dbReference type="GO" id="GO:0005576">
    <property type="term" value="C:extracellular region"/>
    <property type="evidence" value="ECO:0007669"/>
    <property type="project" value="UniProtKB-SubCell"/>
</dbReference>
<dbReference type="AlphaFoldDB" id="G5ABA6"/>
<keyword evidence="4 6" id="KW-0928">Hypersensitive response elicitation</keyword>
<comment type="subcellular location">
    <subcellularLocation>
        <location evidence="1 6">Secreted</location>
    </subcellularLocation>
</comment>
<evidence type="ECO:0000256" key="2">
    <source>
        <dbReference type="ARBA" id="ARBA00009544"/>
    </source>
</evidence>
<dbReference type="InterPro" id="IPR036470">
    <property type="entry name" value="Elicitin_sf"/>
</dbReference>
<keyword evidence="7" id="KW-0732">Signal</keyword>
<dbReference type="OMA" id="VASKCAP"/>
<comment type="function">
    <text evidence="6">Induces local and distal defense responses (incompatible hypersensitive reaction) in plants from the solanaceae and cruciferae families. Elicits leaf necrosis and causes the accumulation of pathogenesis-related proteins. Might interact with the lipidic molecules of the plasma membrane.</text>
</comment>
<dbReference type="InterPro" id="IPR002200">
    <property type="entry name" value="Elicitin"/>
</dbReference>
<feature type="chain" id="PRO_5003473225" description="Elicitin" evidence="7">
    <location>
        <begin position="22"/>
        <end position="169"/>
    </location>
</feature>
<proteinExistence type="inferred from homology"/>
<evidence type="ECO:0000256" key="1">
    <source>
        <dbReference type="ARBA" id="ARBA00004613"/>
    </source>
</evidence>
<name>G5ABA6_PHYSP</name>
<dbReference type="RefSeq" id="XP_009536817.1">
    <property type="nucleotide sequence ID" value="XM_009538522.1"/>
</dbReference>
<dbReference type="Pfam" id="PF00964">
    <property type="entry name" value="Elicitin"/>
    <property type="match status" value="1"/>
</dbReference>
<feature type="signal peptide" evidence="7">
    <location>
        <begin position="1"/>
        <end position="21"/>
    </location>
</feature>
<sequence length="169" mass="17778">MQLSTTVITTLLFASLSTIDAENCSVRAVDDVLQPLATDPSFAGCQSDSNYTLLSFETPTVAQTRRFCASSACHALLNITLSSKLLPDCSITVGALSLNLSDVVSAVASKCAPAPKKFLSERAVDKSEHQGKVQRASDHITSILGHTAPMDDVGGVAELAGTLLSLLRR</sequence>
<keyword evidence="9" id="KW-1185">Reference proteome</keyword>
<evidence type="ECO:0000313" key="9">
    <source>
        <dbReference type="Proteomes" id="UP000002640"/>
    </source>
</evidence>
<dbReference type="SMR" id="G5ABA6"/>
<evidence type="ECO:0000256" key="6">
    <source>
        <dbReference type="RuleBase" id="RU368111"/>
    </source>
</evidence>
<dbReference type="Proteomes" id="UP000002640">
    <property type="component" value="Unassembled WGS sequence"/>
</dbReference>
<accession>G5ABA6</accession>
<reference evidence="8 9" key="1">
    <citation type="journal article" date="2006" name="Science">
        <title>Phytophthora genome sequences uncover evolutionary origins and mechanisms of pathogenesis.</title>
        <authorList>
            <person name="Tyler B.M."/>
            <person name="Tripathy S."/>
            <person name="Zhang X."/>
            <person name="Dehal P."/>
            <person name="Jiang R.H."/>
            <person name="Aerts A."/>
            <person name="Arredondo F.D."/>
            <person name="Baxter L."/>
            <person name="Bensasson D."/>
            <person name="Beynon J.L."/>
            <person name="Chapman J."/>
            <person name="Damasceno C.M."/>
            <person name="Dorrance A.E."/>
            <person name="Dou D."/>
            <person name="Dickerman A.W."/>
            <person name="Dubchak I.L."/>
            <person name="Garbelotto M."/>
            <person name="Gijzen M."/>
            <person name="Gordon S.G."/>
            <person name="Govers F."/>
            <person name="Grunwald N.J."/>
            <person name="Huang W."/>
            <person name="Ivors K.L."/>
            <person name="Jones R.W."/>
            <person name="Kamoun S."/>
            <person name="Krampis K."/>
            <person name="Lamour K.H."/>
            <person name="Lee M.K."/>
            <person name="McDonald W.H."/>
            <person name="Medina M."/>
            <person name="Meijer H.J."/>
            <person name="Nordberg E.K."/>
            <person name="Maclean D.J."/>
            <person name="Ospina-Giraldo M.D."/>
            <person name="Morris P.F."/>
            <person name="Phuntumart V."/>
            <person name="Putnam N.H."/>
            <person name="Rash S."/>
            <person name="Rose J.K."/>
            <person name="Sakihama Y."/>
            <person name="Salamov A.A."/>
            <person name="Savidor A."/>
            <person name="Scheuring C.F."/>
            <person name="Smith B.M."/>
            <person name="Sobral B.W."/>
            <person name="Terry A."/>
            <person name="Torto-Alalibo T.A."/>
            <person name="Win J."/>
            <person name="Xu Z."/>
            <person name="Zhang H."/>
            <person name="Grigoriev I.V."/>
            <person name="Rokhsar D.S."/>
            <person name="Boore J.L."/>
        </authorList>
    </citation>
    <scope>NUCLEOTIDE SEQUENCE [LARGE SCALE GENOMIC DNA]</scope>
    <source>
        <strain evidence="8 9">P6497</strain>
    </source>
</reference>
<dbReference type="GO" id="GO:0052040">
    <property type="term" value="P:symbiont-mediated perturbation of host programmed cell death"/>
    <property type="evidence" value="ECO:0007669"/>
    <property type="project" value="UniProtKB-UniRule"/>
</dbReference>
<dbReference type="Gene3D" id="1.10.239.10">
    <property type="entry name" value="Elicitin domain"/>
    <property type="match status" value="1"/>
</dbReference>